<name>A0A939J2U0_9HYPH</name>
<dbReference type="Gene3D" id="3.60.15.10">
    <property type="entry name" value="Ribonuclease Z/Hydroxyacylglutathione hydrolase-like"/>
    <property type="match status" value="1"/>
</dbReference>
<dbReference type="SUPFAM" id="SSF56281">
    <property type="entry name" value="Metallo-hydrolase/oxidoreductase"/>
    <property type="match status" value="1"/>
</dbReference>
<keyword evidence="1" id="KW-0378">Hydrolase</keyword>
<gene>
    <name evidence="5" type="ORF">JF539_15600</name>
</gene>
<accession>A0A939J2U0</accession>
<feature type="domain" description="Metallo-beta-lactamase" evidence="4">
    <location>
        <begin position="91"/>
        <end position="270"/>
    </location>
</feature>
<dbReference type="InterPro" id="IPR036866">
    <property type="entry name" value="RibonucZ/Hydroxyglut_hydro"/>
</dbReference>
<reference evidence="5" key="1">
    <citation type="submission" date="2020-12" db="EMBL/GenBank/DDBJ databases">
        <title>Oil enriched cultivation method for isolating marine PHA-producing bacteria.</title>
        <authorList>
            <person name="Zheng W."/>
            <person name="Yu S."/>
            <person name="Huang Y."/>
        </authorList>
    </citation>
    <scope>NUCLEOTIDE SEQUENCE</scope>
    <source>
        <strain evidence="5">SY-2-12</strain>
    </source>
</reference>
<dbReference type="InterPro" id="IPR050114">
    <property type="entry name" value="UPF0173_UPF0282_UlaG_hydrolase"/>
</dbReference>
<comment type="caution">
    <text evidence="5">The sequence shown here is derived from an EMBL/GenBank/DDBJ whole genome shotgun (WGS) entry which is preliminary data.</text>
</comment>
<dbReference type="AlphaFoldDB" id="A0A939J2U0"/>
<feature type="transmembrane region" description="Helical" evidence="2">
    <location>
        <begin position="42"/>
        <end position="63"/>
    </location>
</feature>
<dbReference type="PANTHER" id="PTHR43546:SF9">
    <property type="entry name" value="L-ASCORBATE-6-PHOSPHATE LACTONASE ULAG-RELATED"/>
    <property type="match status" value="1"/>
</dbReference>
<evidence type="ECO:0000313" key="6">
    <source>
        <dbReference type="Proteomes" id="UP000664096"/>
    </source>
</evidence>
<dbReference type="InterPro" id="IPR001279">
    <property type="entry name" value="Metallo-B-lactamas"/>
</dbReference>
<dbReference type="Pfam" id="PF12706">
    <property type="entry name" value="Lactamase_B_2"/>
    <property type="match status" value="1"/>
</dbReference>
<keyword evidence="2" id="KW-0812">Transmembrane</keyword>
<evidence type="ECO:0000256" key="3">
    <source>
        <dbReference type="SAM" id="SignalP"/>
    </source>
</evidence>
<dbReference type="GO" id="GO:0016787">
    <property type="term" value="F:hydrolase activity"/>
    <property type="evidence" value="ECO:0007669"/>
    <property type="project" value="UniProtKB-KW"/>
</dbReference>
<keyword evidence="3" id="KW-0732">Signal</keyword>
<dbReference type="EMBL" id="JAEKJZ010000003">
    <property type="protein sequence ID" value="MBN9671773.1"/>
    <property type="molecule type" value="Genomic_DNA"/>
</dbReference>
<feature type="chain" id="PRO_5036929754" evidence="3">
    <location>
        <begin position="32"/>
        <end position="306"/>
    </location>
</feature>
<dbReference type="RefSeq" id="WP_207141633.1">
    <property type="nucleotide sequence ID" value="NZ_JAEKJZ010000003.1"/>
</dbReference>
<dbReference type="Proteomes" id="UP000664096">
    <property type="component" value="Unassembled WGS sequence"/>
</dbReference>
<feature type="signal peptide" evidence="3">
    <location>
        <begin position="1"/>
        <end position="31"/>
    </location>
</feature>
<evidence type="ECO:0000259" key="4">
    <source>
        <dbReference type="Pfam" id="PF12706"/>
    </source>
</evidence>
<organism evidence="5 6">
    <name type="scientific">Roseibium aggregatum</name>
    <dbReference type="NCBI Taxonomy" id="187304"/>
    <lineage>
        <taxon>Bacteria</taxon>
        <taxon>Pseudomonadati</taxon>
        <taxon>Pseudomonadota</taxon>
        <taxon>Alphaproteobacteria</taxon>
        <taxon>Hyphomicrobiales</taxon>
        <taxon>Stappiaceae</taxon>
        <taxon>Roseibium</taxon>
    </lineage>
</organism>
<evidence type="ECO:0000313" key="5">
    <source>
        <dbReference type="EMBL" id="MBN9671773.1"/>
    </source>
</evidence>
<sequence length="306" mass="33231">MKRRNFLKSAGATALAAPALLSATSSSRGNAPENETRLEITWLGGATMLIAFGGLTLLTDPAFGDGKEAFRMGDPNEMFDLSKGPNVVFHERLTPFPGVDLGRVDYVVLSHMHEDHFDQKAEQSIPKDMPFFVPAHDTARLSAKGFTNVRQADWGRSFVLNKGEVEISLKAIPADHSEDPEIARLLGPGNGYWLTFRNGNWTKTVYWTGDTFPTPRVLDAVRPLGTPDIFIPHMGGVGTTGALGQISMSAHHVADFVEALKPRKVLPLHHSTFALYLEPVAGLPAALEDKTHGLDLVSEGTCLGYS</sequence>
<dbReference type="PANTHER" id="PTHR43546">
    <property type="entry name" value="UPF0173 METAL-DEPENDENT HYDROLASE MJ1163-RELATED"/>
    <property type="match status" value="1"/>
</dbReference>
<proteinExistence type="predicted"/>
<protein>
    <submittedName>
        <fullName evidence="5">MBL fold metallo-hydrolase</fullName>
    </submittedName>
</protein>
<evidence type="ECO:0000256" key="1">
    <source>
        <dbReference type="ARBA" id="ARBA00022801"/>
    </source>
</evidence>
<evidence type="ECO:0000256" key="2">
    <source>
        <dbReference type="SAM" id="Phobius"/>
    </source>
</evidence>
<keyword evidence="2" id="KW-0472">Membrane</keyword>
<keyword evidence="2" id="KW-1133">Transmembrane helix</keyword>